<comment type="similarity">
    <text evidence="1">Belongs to the intercrine alpha (chemokine CxC) family.</text>
</comment>
<dbReference type="GO" id="GO:0006955">
    <property type="term" value="P:immune response"/>
    <property type="evidence" value="ECO:0007669"/>
    <property type="project" value="InterPro"/>
</dbReference>
<dbReference type="Ensembl" id="ENSEBUT00000022473.1">
    <property type="protein sequence ID" value="ENSEBUP00000021896.1"/>
    <property type="gene ID" value="ENSEBUG00000013512.1"/>
</dbReference>
<evidence type="ECO:0000313" key="5">
    <source>
        <dbReference type="Ensembl" id="ENSEBUP00000021896.1"/>
    </source>
</evidence>
<protein>
    <recommendedName>
        <fullName evidence="4">Chemokine interleukin-8-like domain-containing protein</fullName>
    </recommendedName>
</protein>
<accession>A0A8C4QZG3</accession>
<dbReference type="InterPro" id="IPR033899">
    <property type="entry name" value="CXC_Chemokine_domain"/>
</dbReference>
<evidence type="ECO:0000256" key="1">
    <source>
        <dbReference type="ARBA" id="ARBA00010665"/>
    </source>
</evidence>
<dbReference type="Gene3D" id="2.40.50.40">
    <property type="match status" value="1"/>
</dbReference>
<dbReference type="AlphaFoldDB" id="A0A8C4QZG3"/>
<reference evidence="5" key="2">
    <citation type="submission" date="2025-09" db="UniProtKB">
        <authorList>
            <consortium name="Ensembl"/>
        </authorList>
    </citation>
    <scope>IDENTIFICATION</scope>
</reference>
<reference evidence="5" key="1">
    <citation type="submission" date="2025-08" db="UniProtKB">
        <authorList>
            <consortium name="Ensembl"/>
        </authorList>
    </citation>
    <scope>IDENTIFICATION</scope>
</reference>
<sequence length="102" mass="11689">MDNRTVTLLCLSLLPSSRCRCIKTQSHPRIRHLVTKVKIIAPSHRCGKLEIIAALKDPHPNEVCLNTNAPWVKRFINRRLAKGESTLHFIVNSDTFTKKKVY</sequence>
<feature type="signal peptide" evidence="3">
    <location>
        <begin position="1"/>
        <end position="19"/>
    </location>
</feature>
<evidence type="ECO:0000256" key="2">
    <source>
        <dbReference type="ARBA" id="ARBA00022514"/>
    </source>
</evidence>
<dbReference type="GO" id="GO:0006952">
    <property type="term" value="P:defense response"/>
    <property type="evidence" value="ECO:0007669"/>
    <property type="project" value="InterPro"/>
</dbReference>
<dbReference type="PRINTS" id="PR00436">
    <property type="entry name" value="INTERLEUKIN8"/>
</dbReference>
<dbReference type="InterPro" id="IPR001811">
    <property type="entry name" value="Chemokine_IL8-like_dom"/>
</dbReference>
<dbReference type="OMA" id="HFIVNSD"/>
<proteinExistence type="inferred from homology"/>
<evidence type="ECO:0000259" key="4">
    <source>
        <dbReference type="SMART" id="SM00199"/>
    </source>
</evidence>
<dbReference type="InterPro" id="IPR036048">
    <property type="entry name" value="Interleukin_8-like_sf"/>
</dbReference>
<feature type="domain" description="Chemokine interleukin-8-like" evidence="4">
    <location>
        <begin position="16"/>
        <end position="79"/>
    </location>
</feature>
<name>A0A8C4QZG3_EPTBU</name>
<dbReference type="Pfam" id="PF00048">
    <property type="entry name" value="IL8"/>
    <property type="match status" value="1"/>
</dbReference>
<dbReference type="GO" id="GO:0008009">
    <property type="term" value="F:chemokine activity"/>
    <property type="evidence" value="ECO:0007669"/>
    <property type="project" value="InterPro"/>
</dbReference>
<evidence type="ECO:0000256" key="3">
    <source>
        <dbReference type="SAM" id="SignalP"/>
    </source>
</evidence>
<dbReference type="SMART" id="SM00199">
    <property type="entry name" value="SCY"/>
    <property type="match status" value="1"/>
</dbReference>
<dbReference type="Proteomes" id="UP000694388">
    <property type="component" value="Unplaced"/>
</dbReference>
<keyword evidence="6" id="KW-1185">Reference proteome</keyword>
<organism evidence="5 6">
    <name type="scientific">Eptatretus burgeri</name>
    <name type="common">Inshore hagfish</name>
    <dbReference type="NCBI Taxonomy" id="7764"/>
    <lineage>
        <taxon>Eukaryota</taxon>
        <taxon>Metazoa</taxon>
        <taxon>Chordata</taxon>
        <taxon>Craniata</taxon>
        <taxon>Vertebrata</taxon>
        <taxon>Cyclostomata</taxon>
        <taxon>Myxini</taxon>
        <taxon>Myxiniformes</taxon>
        <taxon>Myxinidae</taxon>
        <taxon>Eptatretinae</taxon>
        <taxon>Eptatretus</taxon>
    </lineage>
</organism>
<dbReference type="SUPFAM" id="SSF54117">
    <property type="entry name" value="Interleukin 8-like chemokines"/>
    <property type="match status" value="1"/>
</dbReference>
<keyword evidence="2" id="KW-0202">Cytokine</keyword>
<dbReference type="GO" id="GO:0005615">
    <property type="term" value="C:extracellular space"/>
    <property type="evidence" value="ECO:0007669"/>
    <property type="project" value="UniProtKB-KW"/>
</dbReference>
<keyword evidence="3" id="KW-0732">Signal</keyword>
<dbReference type="CDD" id="cd00273">
    <property type="entry name" value="Chemokine_CXC"/>
    <property type="match status" value="1"/>
</dbReference>
<feature type="chain" id="PRO_5036453967" description="Chemokine interleukin-8-like domain-containing protein" evidence="3">
    <location>
        <begin position="20"/>
        <end position="102"/>
    </location>
</feature>
<evidence type="ECO:0000313" key="6">
    <source>
        <dbReference type="Proteomes" id="UP000694388"/>
    </source>
</evidence>